<protein>
    <submittedName>
        <fullName evidence="2">Sterol desaturase family protein</fullName>
    </submittedName>
</protein>
<evidence type="ECO:0000313" key="2">
    <source>
        <dbReference type="EMBL" id="TGY87123.1"/>
    </source>
</evidence>
<name>A0A4S2GVS9_9PROT</name>
<keyword evidence="1" id="KW-0472">Membrane</keyword>
<keyword evidence="3" id="KW-1185">Reference proteome</keyword>
<evidence type="ECO:0000256" key="1">
    <source>
        <dbReference type="SAM" id="Phobius"/>
    </source>
</evidence>
<keyword evidence="1" id="KW-1133">Transmembrane helix</keyword>
<proteinExistence type="predicted"/>
<gene>
    <name evidence="2" type="ORF">E5162_14615</name>
</gene>
<reference evidence="2 3" key="1">
    <citation type="journal article" date="2013" name="Int. J. Syst. Evol. Microbiol.">
        <title>Marinicauda pacifica gen. nov., sp. nov., a prosthecate alphaproteobacterium of the family Hyphomonadaceae isolated from deep seawater.</title>
        <authorList>
            <person name="Zhang X.Y."/>
            <person name="Li G.W."/>
            <person name="Wang C.S."/>
            <person name="Zhang Y.J."/>
            <person name="Xu X.W."/>
            <person name="Li H."/>
            <person name="Liu A."/>
            <person name="Liu C."/>
            <person name="Xie B.B."/>
            <person name="Qin Q.L."/>
            <person name="Xu Z."/>
            <person name="Chen X.L."/>
            <person name="Zhou B.C."/>
            <person name="Zhang Y.Z."/>
        </authorList>
    </citation>
    <scope>NUCLEOTIDE SEQUENCE [LARGE SCALE GENOMIC DNA]</scope>
    <source>
        <strain evidence="2 3">P-1 km-3</strain>
    </source>
</reference>
<comment type="caution">
    <text evidence="2">The sequence shown here is derived from an EMBL/GenBank/DDBJ whole genome shotgun (WGS) entry which is preliminary data.</text>
</comment>
<dbReference type="EMBL" id="SRXV01000120">
    <property type="protein sequence ID" value="TGY87123.1"/>
    <property type="molecule type" value="Genomic_DNA"/>
</dbReference>
<dbReference type="AlphaFoldDB" id="A0A4S2GVS9"/>
<feature type="non-terminal residue" evidence="2">
    <location>
        <position position="39"/>
    </location>
</feature>
<accession>A0A4S2GVS9</accession>
<dbReference type="Proteomes" id="UP000305451">
    <property type="component" value="Unassembled WGS sequence"/>
</dbReference>
<evidence type="ECO:0000313" key="3">
    <source>
        <dbReference type="Proteomes" id="UP000305451"/>
    </source>
</evidence>
<sequence>MPNLPHPILLAIPAFIALIVAEMIYARVTGRAQFEPSDT</sequence>
<feature type="transmembrane region" description="Helical" evidence="1">
    <location>
        <begin position="6"/>
        <end position="25"/>
    </location>
</feature>
<organism evidence="2 3">
    <name type="scientific">Marinicauda pacifica</name>
    <dbReference type="NCBI Taxonomy" id="1133559"/>
    <lineage>
        <taxon>Bacteria</taxon>
        <taxon>Pseudomonadati</taxon>
        <taxon>Pseudomonadota</taxon>
        <taxon>Alphaproteobacteria</taxon>
        <taxon>Maricaulales</taxon>
        <taxon>Maricaulaceae</taxon>
        <taxon>Marinicauda</taxon>
    </lineage>
</organism>
<keyword evidence="1" id="KW-0812">Transmembrane</keyword>